<name>A0A2T6BPE6_9RHOB</name>
<feature type="region of interest" description="Disordered" evidence="1">
    <location>
        <begin position="1"/>
        <end position="33"/>
    </location>
</feature>
<gene>
    <name evidence="2" type="ORF">C8N43_2633</name>
</gene>
<reference evidence="2 3" key="1">
    <citation type="submission" date="2018-04" db="EMBL/GenBank/DDBJ databases">
        <title>Genomic Encyclopedia of Archaeal and Bacterial Type Strains, Phase II (KMG-II): from individual species to whole genera.</title>
        <authorList>
            <person name="Goeker M."/>
        </authorList>
    </citation>
    <scope>NUCLEOTIDE SEQUENCE [LARGE SCALE GENOMIC DNA]</scope>
    <source>
        <strain evidence="2 3">DSM 100977</strain>
    </source>
</reference>
<dbReference type="AlphaFoldDB" id="A0A2T6BPE6"/>
<evidence type="ECO:0000313" key="3">
    <source>
        <dbReference type="Proteomes" id="UP000243978"/>
    </source>
</evidence>
<protein>
    <submittedName>
        <fullName evidence="2">Uncharacterized protein</fullName>
    </submittedName>
</protein>
<evidence type="ECO:0000313" key="2">
    <source>
        <dbReference type="EMBL" id="PTX57958.1"/>
    </source>
</evidence>
<dbReference type="EMBL" id="QBKS01000001">
    <property type="protein sequence ID" value="PTX57958.1"/>
    <property type="molecule type" value="Genomic_DNA"/>
</dbReference>
<evidence type="ECO:0000256" key="1">
    <source>
        <dbReference type="SAM" id="MobiDB-lite"/>
    </source>
</evidence>
<keyword evidence="3" id="KW-1185">Reference proteome</keyword>
<dbReference type="Proteomes" id="UP000243978">
    <property type="component" value="Unassembled WGS sequence"/>
</dbReference>
<proteinExistence type="predicted"/>
<organism evidence="2 3">
    <name type="scientific">Litoreibacter ponti</name>
    <dbReference type="NCBI Taxonomy" id="1510457"/>
    <lineage>
        <taxon>Bacteria</taxon>
        <taxon>Pseudomonadati</taxon>
        <taxon>Pseudomonadota</taxon>
        <taxon>Alphaproteobacteria</taxon>
        <taxon>Rhodobacterales</taxon>
        <taxon>Roseobacteraceae</taxon>
        <taxon>Litoreibacter</taxon>
    </lineage>
</organism>
<comment type="caution">
    <text evidence="2">The sequence shown here is derived from an EMBL/GenBank/DDBJ whole genome shotgun (WGS) entry which is preliminary data.</text>
</comment>
<accession>A0A2T6BPE6</accession>
<sequence>MRRDHQKTITEMRQEAKAQREAATRQREGVLRRSQETDELYEIIDLMFPNLEKSDVGHV</sequence>